<dbReference type="AlphaFoldDB" id="A0AAV1DXD2"/>
<evidence type="ECO:0000313" key="3">
    <source>
        <dbReference type="Proteomes" id="UP001161247"/>
    </source>
</evidence>
<feature type="compositionally biased region" description="Basic and acidic residues" evidence="1">
    <location>
        <begin position="132"/>
        <end position="143"/>
    </location>
</feature>
<keyword evidence="3" id="KW-1185">Reference proteome</keyword>
<dbReference type="InterPro" id="IPR040155">
    <property type="entry name" value="CEBPZ/Mak21-like"/>
</dbReference>
<dbReference type="Proteomes" id="UP001161247">
    <property type="component" value="Chromosome 7"/>
</dbReference>
<organism evidence="2 3">
    <name type="scientific">Oldenlandia corymbosa var. corymbosa</name>
    <dbReference type="NCBI Taxonomy" id="529605"/>
    <lineage>
        <taxon>Eukaryota</taxon>
        <taxon>Viridiplantae</taxon>
        <taxon>Streptophyta</taxon>
        <taxon>Embryophyta</taxon>
        <taxon>Tracheophyta</taxon>
        <taxon>Spermatophyta</taxon>
        <taxon>Magnoliopsida</taxon>
        <taxon>eudicotyledons</taxon>
        <taxon>Gunneridae</taxon>
        <taxon>Pentapetalae</taxon>
        <taxon>asterids</taxon>
        <taxon>lamiids</taxon>
        <taxon>Gentianales</taxon>
        <taxon>Rubiaceae</taxon>
        <taxon>Rubioideae</taxon>
        <taxon>Spermacoceae</taxon>
        <taxon>Hedyotis-Oldenlandia complex</taxon>
        <taxon>Oldenlandia</taxon>
    </lineage>
</organism>
<evidence type="ECO:0000256" key="1">
    <source>
        <dbReference type="SAM" id="MobiDB-lite"/>
    </source>
</evidence>
<dbReference type="EMBL" id="OX459124">
    <property type="protein sequence ID" value="CAI9112596.1"/>
    <property type="molecule type" value="Genomic_DNA"/>
</dbReference>
<feature type="region of interest" description="Disordered" evidence="1">
    <location>
        <begin position="113"/>
        <end position="143"/>
    </location>
</feature>
<protein>
    <submittedName>
        <fullName evidence="2">OLC1v1013064C1</fullName>
    </submittedName>
</protein>
<evidence type="ECO:0000313" key="2">
    <source>
        <dbReference type="EMBL" id="CAI9112596.1"/>
    </source>
</evidence>
<reference evidence="2" key="1">
    <citation type="submission" date="2023-03" db="EMBL/GenBank/DDBJ databases">
        <authorList>
            <person name="Julca I."/>
        </authorList>
    </citation>
    <scope>NUCLEOTIDE SEQUENCE</scope>
</reference>
<dbReference type="PANTHER" id="PTHR12048">
    <property type="entry name" value="CCAAT-BINDING FACTOR-RELATED"/>
    <property type="match status" value="1"/>
</dbReference>
<dbReference type="PANTHER" id="PTHR12048:SF0">
    <property type="entry name" value="CCAAT_ENHANCER-BINDING PROTEIN ZETA"/>
    <property type="match status" value="1"/>
</dbReference>
<accession>A0AAV1DXD2</accession>
<sequence length="217" mass="23753">MLACQSIFGNSIADVVTCNICTSVVISWNLSNNFGSRAFVPPSISNLWNLAHIDAAFFGPIPAENRIFAKSNTHVNFLAQVRLSHTGDGPKVAKRLVYVYFALFKILISNSNGESGKDSKEKHPKASSSKKIKADTPSESHDEMDSQLLTALLTVYPSSNDHHHNGEDLSRGCSRSAFAKVDIKVTPRSHVDEESDKDGKSQLFMLSPKGEFVDLEA</sequence>
<dbReference type="GO" id="GO:0005634">
    <property type="term" value="C:nucleus"/>
    <property type="evidence" value="ECO:0007669"/>
    <property type="project" value="TreeGrafter"/>
</dbReference>
<name>A0AAV1DXD2_OLDCO</name>
<feature type="compositionally biased region" description="Basic residues" evidence="1">
    <location>
        <begin position="122"/>
        <end position="131"/>
    </location>
</feature>
<proteinExistence type="predicted"/>
<gene>
    <name evidence="2" type="ORF">OLC1_LOCUS19758</name>
</gene>